<evidence type="ECO:0000256" key="7">
    <source>
        <dbReference type="SAM" id="Phobius"/>
    </source>
</evidence>
<keyword evidence="4 7" id="KW-0812">Transmembrane</keyword>
<comment type="subcellular location">
    <subcellularLocation>
        <location evidence="1">Cell membrane</location>
        <topology evidence="1">Multi-pass membrane protein</topology>
    </subcellularLocation>
</comment>
<comment type="similarity">
    <text evidence="2">Belongs to the GSP F family.</text>
</comment>
<dbReference type="GO" id="GO:0005886">
    <property type="term" value="C:plasma membrane"/>
    <property type="evidence" value="ECO:0007669"/>
    <property type="project" value="UniProtKB-SubCell"/>
</dbReference>
<feature type="domain" description="Type II secretion system protein GspF" evidence="8">
    <location>
        <begin position="227"/>
        <end position="349"/>
    </location>
</feature>
<dbReference type="Gene3D" id="1.20.81.30">
    <property type="entry name" value="Type II secretion system (T2SS), domain F"/>
    <property type="match status" value="2"/>
</dbReference>
<reference evidence="9 10" key="1">
    <citation type="submission" date="2019-03" db="EMBL/GenBank/DDBJ databases">
        <title>Genomic Encyclopedia of Type Strains, Phase IV (KMG-IV): sequencing the most valuable type-strain genomes for metagenomic binning, comparative biology and taxonomic classification.</title>
        <authorList>
            <person name="Goeker M."/>
        </authorList>
    </citation>
    <scope>NUCLEOTIDE SEQUENCE [LARGE SCALE GENOMIC DNA]</scope>
    <source>
        <strain evidence="9 10">DSM 25894</strain>
    </source>
</reference>
<keyword evidence="5 7" id="KW-1133">Transmembrane helix</keyword>
<evidence type="ECO:0000256" key="4">
    <source>
        <dbReference type="ARBA" id="ARBA00022692"/>
    </source>
</evidence>
<evidence type="ECO:0000256" key="3">
    <source>
        <dbReference type="ARBA" id="ARBA00022475"/>
    </source>
</evidence>
<dbReference type="OrthoDB" id="2974223at2"/>
<proteinExistence type="inferred from homology"/>
<dbReference type="InterPro" id="IPR042094">
    <property type="entry name" value="T2SS_GspF_sf"/>
</dbReference>
<evidence type="ECO:0000256" key="5">
    <source>
        <dbReference type="ARBA" id="ARBA00022989"/>
    </source>
</evidence>
<dbReference type="EMBL" id="SMAN01000001">
    <property type="protein sequence ID" value="TCT26953.1"/>
    <property type="molecule type" value="Genomic_DNA"/>
</dbReference>
<organism evidence="9 10">
    <name type="scientific">Melghiribacillus thermohalophilus</name>
    <dbReference type="NCBI Taxonomy" id="1324956"/>
    <lineage>
        <taxon>Bacteria</taxon>
        <taxon>Bacillati</taxon>
        <taxon>Bacillota</taxon>
        <taxon>Bacilli</taxon>
        <taxon>Bacillales</taxon>
        <taxon>Bacillaceae</taxon>
        <taxon>Melghiribacillus</taxon>
    </lineage>
</organism>
<dbReference type="PANTHER" id="PTHR30012">
    <property type="entry name" value="GENERAL SECRETION PATHWAY PROTEIN"/>
    <property type="match status" value="1"/>
</dbReference>
<gene>
    <name evidence="9" type="ORF">EDD68_101312</name>
</gene>
<dbReference type="Pfam" id="PF00482">
    <property type="entry name" value="T2SSF"/>
    <property type="match status" value="2"/>
</dbReference>
<dbReference type="AlphaFoldDB" id="A0A4R3ND84"/>
<accession>A0A4R3ND84</accession>
<keyword evidence="3" id="KW-1003">Cell membrane</keyword>
<feature type="transmembrane region" description="Helical" evidence="7">
    <location>
        <begin position="123"/>
        <end position="142"/>
    </location>
</feature>
<dbReference type="InterPro" id="IPR018076">
    <property type="entry name" value="T2SS_GspF_dom"/>
</dbReference>
<keyword evidence="6 7" id="KW-0472">Membrane</keyword>
<evidence type="ECO:0000313" key="9">
    <source>
        <dbReference type="EMBL" id="TCT26953.1"/>
    </source>
</evidence>
<feature type="domain" description="Type II secretion system protein GspF" evidence="8">
    <location>
        <begin position="29"/>
        <end position="141"/>
    </location>
</feature>
<sequence>MPSDILTKIPFYHIIKKSSKLPLDVQIVFLSRLGTLLEKGYTLVDGLELMKLDPKHGQIAHHIHFELIHGRSLEAIFKSLGFSSMVISFLYLSRSTGNLDFLLERCSHILKQKKHYQDQFRKVMRYPLLLMFLLFLIIMFLHRHLLPSLQHFYHSLKETEIDGTMKTIYLFTDWTIKCLYILFFLMVLLFLFWIWGRNRLSVENQILIFSKIPFVNKLKRVEITYLFSFHLSLLLQNGSTIKSALSIMKEQNHMPILSRYAEELQQILYEGKNIHAEIVNFQLFERELSYIFKRSLDRGNLEKDLYHYAHLLMGTMENSMMKYISLIQPSLFIFFGSLIVAIYFSIFYPLFHLIQSI</sequence>
<feature type="transmembrane region" description="Helical" evidence="7">
    <location>
        <begin position="174"/>
        <end position="195"/>
    </location>
</feature>
<name>A0A4R3ND84_9BACI</name>
<protein>
    <submittedName>
        <fullName evidence="9">Competence-related pilin export protein ComGB</fullName>
    </submittedName>
</protein>
<dbReference type="PANTHER" id="PTHR30012:SF0">
    <property type="entry name" value="TYPE II SECRETION SYSTEM PROTEIN F-RELATED"/>
    <property type="match status" value="1"/>
</dbReference>
<comment type="caution">
    <text evidence="9">The sequence shown here is derived from an EMBL/GenBank/DDBJ whole genome shotgun (WGS) entry which is preliminary data.</text>
</comment>
<feature type="transmembrane region" description="Helical" evidence="7">
    <location>
        <begin position="331"/>
        <end position="351"/>
    </location>
</feature>
<dbReference type="NCBIfam" id="NF041012">
    <property type="entry name" value="T4P_ComGB"/>
    <property type="match status" value="1"/>
</dbReference>
<evidence type="ECO:0000259" key="8">
    <source>
        <dbReference type="Pfam" id="PF00482"/>
    </source>
</evidence>
<keyword evidence="10" id="KW-1185">Reference proteome</keyword>
<evidence type="ECO:0000313" key="10">
    <source>
        <dbReference type="Proteomes" id="UP000294650"/>
    </source>
</evidence>
<dbReference type="RefSeq" id="WP_132370412.1">
    <property type="nucleotide sequence ID" value="NZ_SMAN01000001.1"/>
</dbReference>
<evidence type="ECO:0000256" key="1">
    <source>
        <dbReference type="ARBA" id="ARBA00004651"/>
    </source>
</evidence>
<evidence type="ECO:0000256" key="2">
    <source>
        <dbReference type="ARBA" id="ARBA00005745"/>
    </source>
</evidence>
<dbReference type="InterPro" id="IPR047692">
    <property type="entry name" value="T4P_ComGB"/>
</dbReference>
<evidence type="ECO:0000256" key="6">
    <source>
        <dbReference type="ARBA" id="ARBA00023136"/>
    </source>
</evidence>
<dbReference type="Proteomes" id="UP000294650">
    <property type="component" value="Unassembled WGS sequence"/>
</dbReference>
<dbReference type="InterPro" id="IPR003004">
    <property type="entry name" value="GspF/PilC"/>
</dbReference>